<feature type="transmembrane region" description="Helical" evidence="2">
    <location>
        <begin position="47"/>
        <end position="67"/>
    </location>
</feature>
<reference evidence="3 4" key="1">
    <citation type="submission" date="2019-01" db="EMBL/GenBank/DDBJ databases">
        <title>Leucobacter muris sp. nov. isolated from the nose of a laboratory mouse.</title>
        <authorList>
            <person name="Benga L."/>
            <person name="Sproeer C."/>
            <person name="Schumann P."/>
            <person name="Verbarg S."/>
            <person name="Bunk B."/>
            <person name="Engelhardt E."/>
            <person name="Benten P.M."/>
            <person name="Sager M."/>
        </authorList>
    </citation>
    <scope>NUCLEOTIDE SEQUENCE [LARGE SCALE GENOMIC DNA]</scope>
    <source>
        <strain evidence="3 4">DSM 101948</strain>
    </source>
</reference>
<evidence type="ECO:0008006" key="5">
    <source>
        <dbReference type="Google" id="ProtNLM"/>
    </source>
</evidence>
<feature type="transmembrane region" description="Helical" evidence="2">
    <location>
        <begin position="156"/>
        <end position="177"/>
    </location>
</feature>
<feature type="transmembrane region" description="Helical" evidence="2">
    <location>
        <begin position="101"/>
        <end position="121"/>
    </location>
</feature>
<protein>
    <recommendedName>
        <fullName evidence="5">DUF308 domain-containing protein</fullName>
    </recommendedName>
</protein>
<feature type="transmembrane region" description="Helical" evidence="2">
    <location>
        <begin position="24"/>
        <end position="41"/>
    </location>
</feature>
<dbReference type="RefSeq" id="WP_017884082.1">
    <property type="nucleotide sequence ID" value="NZ_CP035037.1"/>
</dbReference>
<gene>
    <name evidence="3" type="ORF">Leucomu_14940</name>
</gene>
<accession>A0ABX5QIV5</accession>
<evidence type="ECO:0000256" key="1">
    <source>
        <dbReference type="SAM" id="MobiDB-lite"/>
    </source>
</evidence>
<keyword evidence="2" id="KW-1133">Transmembrane helix</keyword>
<dbReference type="EMBL" id="CP035037">
    <property type="protein sequence ID" value="QAB19042.1"/>
    <property type="molecule type" value="Genomic_DNA"/>
</dbReference>
<feature type="transmembrane region" description="Helical" evidence="2">
    <location>
        <begin position="133"/>
        <end position="150"/>
    </location>
</feature>
<keyword evidence="2" id="KW-0472">Membrane</keyword>
<evidence type="ECO:0000313" key="3">
    <source>
        <dbReference type="EMBL" id="QAB19042.1"/>
    </source>
</evidence>
<feature type="transmembrane region" description="Helical" evidence="2">
    <location>
        <begin position="79"/>
        <end position="95"/>
    </location>
</feature>
<keyword evidence="2" id="KW-0812">Transmembrane</keyword>
<evidence type="ECO:0000313" key="4">
    <source>
        <dbReference type="Proteomes" id="UP000285768"/>
    </source>
</evidence>
<organism evidence="3 4">
    <name type="scientific">Leucobacter muris</name>
    <dbReference type="NCBI Taxonomy" id="1935379"/>
    <lineage>
        <taxon>Bacteria</taxon>
        <taxon>Bacillati</taxon>
        <taxon>Actinomycetota</taxon>
        <taxon>Actinomycetes</taxon>
        <taxon>Micrococcales</taxon>
        <taxon>Microbacteriaceae</taxon>
        <taxon>Leucobacter</taxon>
    </lineage>
</organism>
<dbReference type="Proteomes" id="UP000285768">
    <property type="component" value="Chromosome"/>
</dbReference>
<proteinExistence type="predicted"/>
<keyword evidence="4" id="KW-1185">Reference proteome</keyword>
<feature type="compositionally biased region" description="Low complexity" evidence="1">
    <location>
        <begin position="188"/>
        <end position="207"/>
    </location>
</feature>
<sequence length="207" mass="20777">MSAAVSSAAESTTPNAAVSRSVRLVRVIVLLFSGMAIAFSATMHEQLGFDLGITSAALGAIAVAHLIEWFARRSTSRSSLPLLLGVVAVAAAVAIPLSSSAIGFAVLIAAWSLVSALLEFIGAAVQPGSRQDSTLLGGAGVLLALLALLVREDPVAVLGFFGAYAVIAGVFLGISAFDTRAHDGRSTSDSAAVAGAPAAEQSSADAR</sequence>
<feature type="region of interest" description="Disordered" evidence="1">
    <location>
        <begin position="187"/>
        <end position="207"/>
    </location>
</feature>
<name>A0ABX5QIV5_9MICO</name>
<evidence type="ECO:0000256" key="2">
    <source>
        <dbReference type="SAM" id="Phobius"/>
    </source>
</evidence>